<evidence type="ECO:0000313" key="1">
    <source>
        <dbReference type="EMBL" id="MEC4175052.1"/>
    </source>
</evidence>
<gene>
    <name evidence="1" type="ORF">VIN30_01125</name>
</gene>
<evidence type="ECO:0000313" key="2">
    <source>
        <dbReference type="Proteomes" id="UP001349994"/>
    </source>
</evidence>
<dbReference type="Proteomes" id="UP001349994">
    <property type="component" value="Unassembled WGS sequence"/>
</dbReference>
<organism evidence="1 2">
    <name type="scientific">Adlercreutzia wanghongyangiae</name>
    <dbReference type="NCBI Taxonomy" id="3111451"/>
    <lineage>
        <taxon>Bacteria</taxon>
        <taxon>Bacillati</taxon>
        <taxon>Actinomycetota</taxon>
        <taxon>Coriobacteriia</taxon>
        <taxon>Eggerthellales</taxon>
        <taxon>Eggerthellaceae</taxon>
        <taxon>Adlercreutzia</taxon>
    </lineage>
</organism>
<reference evidence="1 2" key="1">
    <citation type="submission" date="2024-01" db="EMBL/GenBank/DDBJ databases">
        <title>novel species in genus Adlercreutzia.</title>
        <authorList>
            <person name="Liu X."/>
        </authorList>
    </citation>
    <scope>NUCLEOTIDE SEQUENCE [LARGE SCALE GENOMIC DNA]</scope>
    <source>
        <strain evidence="1 2">R7</strain>
    </source>
</reference>
<accession>A0ABU6IF34</accession>
<dbReference type="EMBL" id="JAYMFF010000002">
    <property type="protein sequence ID" value="MEC4175052.1"/>
    <property type="molecule type" value="Genomic_DNA"/>
</dbReference>
<sequence length="145" mass="16557">MDETQTTVEHERCVQLSKYFREEGVPNELIDGTDAFHICVGNVSWGEQDFYVLIDDSYCVSISTLLIVSIEELPHETLLEVCNAINQNHKWLKASQYEDSNNVIDLELTIPIIIDGWDYLFCTLAKSFMSSTNKAFDTARKIIEA</sequence>
<dbReference type="RefSeq" id="WP_338208600.1">
    <property type="nucleotide sequence ID" value="NZ_JAYMFF010000002.1"/>
</dbReference>
<evidence type="ECO:0008006" key="3">
    <source>
        <dbReference type="Google" id="ProtNLM"/>
    </source>
</evidence>
<comment type="caution">
    <text evidence="1">The sequence shown here is derived from an EMBL/GenBank/DDBJ whole genome shotgun (WGS) entry which is preliminary data.</text>
</comment>
<proteinExistence type="predicted"/>
<keyword evidence="2" id="KW-1185">Reference proteome</keyword>
<name>A0ABU6IF34_9ACTN</name>
<protein>
    <recommendedName>
        <fullName evidence="3">YbjN domain-containing protein</fullName>
    </recommendedName>
</protein>